<feature type="domain" description="Bacterial bifunctional deaminase-reductase C-terminal" evidence="1">
    <location>
        <begin position="69"/>
        <end position="154"/>
    </location>
</feature>
<dbReference type="EMBL" id="JAAXZR010000028">
    <property type="protein sequence ID" value="NLT80478.1"/>
    <property type="molecule type" value="Genomic_DNA"/>
</dbReference>
<dbReference type="Gene3D" id="3.40.430.10">
    <property type="entry name" value="Dihydrofolate Reductase, subunit A"/>
    <property type="match status" value="1"/>
</dbReference>
<evidence type="ECO:0000313" key="2">
    <source>
        <dbReference type="EMBL" id="NLT80478.1"/>
    </source>
</evidence>
<dbReference type="InterPro" id="IPR050765">
    <property type="entry name" value="Riboflavin_Biosynth_HTPR"/>
</dbReference>
<dbReference type="InterPro" id="IPR024072">
    <property type="entry name" value="DHFR-like_dom_sf"/>
</dbReference>
<dbReference type="AlphaFoldDB" id="A0A971D0W0"/>
<reference evidence="2" key="2">
    <citation type="submission" date="2020-01" db="EMBL/GenBank/DDBJ databases">
        <authorList>
            <person name="Campanaro S."/>
        </authorList>
    </citation>
    <scope>NUCLEOTIDE SEQUENCE</scope>
    <source>
        <strain evidence="2">AS01afH2WH_6</strain>
    </source>
</reference>
<evidence type="ECO:0000259" key="1">
    <source>
        <dbReference type="Pfam" id="PF01872"/>
    </source>
</evidence>
<protein>
    <submittedName>
        <fullName evidence="2">Dihydrofolate reductase</fullName>
    </submittedName>
</protein>
<dbReference type="SUPFAM" id="SSF53597">
    <property type="entry name" value="Dihydrofolate reductase-like"/>
    <property type="match status" value="1"/>
</dbReference>
<comment type="caution">
    <text evidence="2">The sequence shown here is derived from an EMBL/GenBank/DDBJ whole genome shotgun (WGS) entry which is preliminary data.</text>
</comment>
<accession>A0A971D0W0</accession>
<name>A0A971D0W0_9BIFI</name>
<reference evidence="2" key="1">
    <citation type="journal article" date="2020" name="Biotechnol. Biofuels">
        <title>New insights from the biogas microbiome by comprehensive genome-resolved metagenomics of nearly 1600 species originating from multiple anaerobic digesters.</title>
        <authorList>
            <person name="Campanaro S."/>
            <person name="Treu L."/>
            <person name="Rodriguez-R L.M."/>
            <person name="Kovalovszki A."/>
            <person name="Ziels R.M."/>
            <person name="Maus I."/>
            <person name="Zhu X."/>
            <person name="Kougias P.G."/>
            <person name="Basile A."/>
            <person name="Luo G."/>
            <person name="Schluter A."/>
            <person name="Konstantinidis K.T."/>
            <person name="Angelidaki I."/>
        </authorList>
    </citation>
    <scope>NUCLEOTIDE SEQUENCE</scope>
    <source>
        <strain evidence="2">AS01afH2WH_6</strain>
    </source>
</reference>
<evidence type="ECO:0000313" key="3">
    <source>
        <dbReference type="Proteomes" id="UP000767327"/>
    </source>
</evidence>
<gene>
    <name evidence="2" type="ORF">GXW98_09410</name>
</gene>
<organism evidence="2 3">
    <name type="scientific">Bifidobacterium crudilactis</name>
    <dbReference type="NCBI Taxonomy" id="327277"/>
    <lineage>
        <taxon>Bacteria</taxon>
        <taxon>Bacillati</taxon>
        <taxon>Actinomycetota</taxon>
        <taxon>Actinomycetes</taxon>
        <taxon>Bifidobacteriales</taxon>
        <taxon>Bifidobacteriaceae</taxon>
        <taxon>Bifidobacterium</taxon>
    </lineage>
</organism>
<dbReference type="InterPro" id="IPR002734">
    <property type="entry name" value="RibDG_C"/>
</dbReference>
<dbReference type="GO" id="GO:0008703">
    <property type="term" value="F:5-amino-6-(5-phosphoribosylamino)uracil reductase activity"/>
    <property type="evidence" value="ECO:0007669"/>
    <property type="project" value="InterPro"/>
</dbReference>
<sequence>MMTTHFYTASSLDGFIATKQDSLEWLFAQHFDQQGPMSYESFIDSIGALVMGRSTYQWLLKHQATWEYSQPTWVFTHQQLPGIEGADIRLISGDVEASFADIQASAQGRDIWVMGGGDLAGQFADAGHLDELWIQFAPVTLGSGKALLSRELQLELLDASRNEDFVCAHYRVLGELGA</sequence>
<proteinExistence type="predicted"/>
<dbReference type="PANTHER" id="PTHR38011">
    <property type="entry name" value="DIHYDROFOLATE REDUCTASE FAMILY PROTEIN (AFU_ORTHOLOGUE AFUA_8G06820)"/>
    <property type="match status" value="1"/>
</dbReference>
<dbReference type="GO" id="GO:0009231">
    <property type="term" value="P:riboflavin biosynthetic process"/>
    <property type="evidence" value="ECO:0007669"/>
    <property type="project" value="InterPro"/>
</dbReference>
<dbReference type="Pfam" id="PF01872">
    <property type="entry name" value="RibD_C"/>
    <property type="match status" value="1"/>
</dbReference>
<dbReference type="Proteomes" id="UP000767327">
    <property type="component" value="Unassembled WGS sequence"/>
</dbReference>
<dbReference type="PANTHER" id="PTHR38011:SF11">
    <property type="entry name" value="2,5-DIAMINO-6-RIBOSYLAMINO-4(3H)-PYRIMIDINONE 5'-PHOSPHATE REDUCTASE"/>
    <property type="match status" value="1"/>
</dbReference>